<dbReference type="AlphaFoldDB" id="A0AA35RIN1"/>
<name>A0AA35RIN1_GEOBA</name>
<accession>A0AA35RIN1</accession>
<dbReference type="InterPro" id="IPR024969">
    <property type="entry name" value="EIF3F/CSN6-like_C"/>
</dbReference>
<evidence type="ECO:0000313" key="4">
    <source>
        <dbReference type="Proteomes" id="UP001174909"/>
    </source>
</evidence>
<proteinExistence type="inferred from homology"/>
<gene>
    <name evidence="3" type="ORF">GBAR_LOCUS7364</name>
</gene>
<sequence>MEFVGWYTIGGSPTKEDVEFHQQVCPDSENGLLLKLSPISRTDQLPLSIYESLIEIGEGRATVLFTPVSYTLATEEAERIGVDHVARSSVAGTTLTSAVSEQLSAQHGAVKMLHSRVRLLLDYLKAVQAGDLPKNHEILRKVSSLCHQLPVLDGTSFQKEFHSVRFPQKLDLFCVCVCVCVYKYFQVEVKYRTL</sequence>
<organism evidence="3 4">
    <name type="scientific">Geodia barretti</name>
    <name type="common">Barrett's horny sponge</name>
    <dbReference type="NCBI Taxonomy" id="519541"/>
    <lineage>
        <taxon>Eukaryota</taxon>
        <taxon>Metazoa</taxon>
        <taxon>Porifera</taxon>
        <taxon>Demospongiae</taxon>
        <taxon>Heteroscleromorpha</taxon>
        <taxon>Tetractinellida</taxon>
        <taxon>Astrophorina</taxon>
        <taxon>Geodiidae</taxon>
        <taxon>Geodia</taxon>
    </lineage>
</organism>
<dbReference type="PANTHER" id="PTHR10540">
    <property type="entry name" value="EUKARYOTIC TRANSLATION INITIATION FACTOR 3 SUBUNIT F-RELATED"/>
    <property type="match status" value="1"/>
</dbReference>
<reference evidence="3" key="1">
    <citation type="submission" date="2023-03" db="EMBL/GenBank/DDBJ databases">
        <authorList>
            <person name="Steffen K."/>
            <person name="Cardenas P."/>
        </authorList>
    </citation>
    <scope>NUCLEOTIDE SEQUENCE</scope>
</reference>
<dbReference type="Gene3D" id="3.40.140.10">
    <property type="entry name" value="Cytidine Deaminase, domain 2"/>
    <property type="match status" value="1"/>
</dbReference>
<evidence type="ECO:0000259" key="2">
    <source>
        <dbReference type="Pfam" id="PF13012"/>
    </source>
</evidence>
<feature type="domain" description="EIF3F/CSN6-like C-terminal" evidence="2">
    <location>
        <begin position="76"/>
        <end position="163"/>
    </location>
</feature>
<keyword evidence="4" id="KW-1185">Reference proteome</keyword>
<dbReference type="GO" id="GO:0008180">
    <property type="term" value="C:COP9 signalosome"/>
    <property type="evidence" value="ECO:0007669"/>
    <property type="project" value="TreeGrafter"/>
</dbReference>
<comment type="similarity">
    <text evidence="1">Belongs to the peptidase M67A family. CSN6 subfamily.</text>
</comment>
<evidence type="ECO:0000313" key="3">
    <source>
        <dbReference type="EMBL" id="CAI8011403.1"/>
    </source>
</evidence>
<dbReference type="Pfam" id="PF13012">
    <property type="entry name" value="MitMem_reg"/>
    <property type="match status" value="1"/>
</dbReference>
<protein>
    <submittedName>
        <fullName evidence="3">COP9 signalosome complex subunit 6</fullName>
    </submittedName>
</protein>
<comment type="caution">
    <text evidence="3">The sequence shown here is derived from an EMBL/GenBank/DDBJ whole genome shotgun (WGS) entry which is preliminary data.</text>
</comment>
<dbReference type="PANTHER" id="PTHR10540:SF8">
    <property type="entry name" value="COP9 SIGNALOSOME COMPLEX SUBUNIT 6"/>
    <property type="match status" value="1"/>
</dbReference>
<dbReference type="EMBL" id="CASHTH010001102">
    <property type="protein sequence ID" value="CAI8011403.1"/>
    <property type="molecule type" value="Genomic_DNA"/>
</dbReference>
<evidence type="ECO:0000256" key="1">
    <source>
        <dbReference type="ARBA" id="ARBA00010893"/>
    </source>
</evidence>
<dbReference type="Proteomes" id="UP001174909">
    <property type="component" value="Unassembled WGS sequence"/>
</dbReference>